<evidence type="ECO:0000256" key="2">
    <source>
        <dbReference type="ARBA" id="ARBA00022801"/>
    </source>
</evidence>
<gene>
    <name evidence="5" type="ORF">SAMN05421874_101127</name>
</gene>
<dbReference type="PANTHER" id="PTHR10819">
    <property type="entry name" value="PHOSPHOTRIESTERASE-RELATED"/>
    <property type="match status" value="1"/>
</dbReference>
<dbReference type="InterPro" id="IPR032466">
    <property type="entry name" value="Metal_Hydrolase"/>
</dbReference>
<reference evidence="5 6" key="1">
    <citation type="submission" date="2016-10" db="EMBL/GenBank/DDBJ databases">
        <authorList>
            <person name="de Groot N.N."/>
        </authorList>
    </citation>
    <scope>NUCLEOTIDE SEQUENCE [LARGE SCALE GENOMIC DNA]</scope>
    <source>
        <strain evidence="5 6">CGMCC 4.5681</strain>
    </source>
</reference>
<dbReference type="Proteomes" id="UP000198683">
    <property type="component" value="Unassembled WGS sequence"/>
</dbReference>
<dbReference type="InterPro" id="IPR001559">
    <property type="entry name" value="Phosphotriesterase"/>
</dbReference>
<dbReference type="PROSITE" id="PS51347">
    <property type="entry name" value="PHOSPHOTRIESTERASE_2"/>
    <property type="match status" value="1"/>
</dbReference>
<dbReference type="PANTHER" id="PTHR10819:SF3">
    <property type="entry name" value="PHOSPHOTRIESTERASE-RELATED PROTEIN"/>
    <property type="match status" value="1"/>
</dbReference>
<sequence length="309" mass="32857">MRRLMSVMPEVLLRTATGPIRMAAVEGAVLPYEHLCNDLRWGAGIDSDPYRWLAEERTVTEELRELRLAGRVGLVVDLTCMGMGRDASGLARIAAAGRVPVIASTGLFADPFSDVGDRDVDSLTTLLMDEILNGLDGVGVFPGVIGKVGCWGPKPTPREERFLVAAARASLRSRLPVATYGQDGLGLLEILLGQGLPASRVAVHCTGTDAGAARKIAEAGAYVSLGLLDLGPDQAARIALGLIEDGHADRLLTSTGLSRVAQVRKYGGPGYGDLFETLLPRLRAAGTDDALIRLITHDNPLRWLTEGLS</sequence>
<keyword evidence="6" id="KW-1185">Reference proteome</keyword>
<dbReference type="EMBL" id="FNFB01000001">
    <property type="protein sequence ID" value="SDJ22666.1"/>
    <property type="molecule type" value="Genomic_DNA"/>
</dbReference>
<dbReference type="GO" id="GO:0016787">
    <property type="term" value="F:hydrolase activity"/>
    <property type="evidence" value="ECO:0007669"/>
    <property type="project" value="UniProtKB-KW"/>
</dbReference>
<dbReference type="AlphaFoldDB" id="A0A1G8S0B8"/>
<organism evidence="5 6">
    <name type="scientific">Nonomuraea maritima</name>
    <dbReference type="NCBI Taxonomy" id="683260"/>
    <lineage>
        <taxon>Bacteria</taxon>
        <taxon>Bacillati</taxon>
        <taxon>Actinomycetota</taxon>
        <taxon>Actinomycetes</taxon>
        <taxon>Streptosporangiales</taxon>
        <taxon>Streptosporangiaceae</taxon>
        <taxon>Nonomuraea</taxon>
    </lineage>
</organism>
<evidence type="ECO:0000256" key="4">
    <source>
        <dbReference type="PROSITE-ProRule" id="PRU00679"/>
    </source>
</evidence>
<keyword evidence="1" id="KW-0479">Metal-binding</keyword>
<dbReference type="GO" id="GO:0008270">
    <property type="term" value="F:zinc ion binding"/>
    <property type="evidence" value="ECO:0007669"/>
    <property type="project" value="InterPro"/>
</dbReference>
<protein>
    <submittedName>
        <fullName evidence="5">Phosphotriesterase-related protein</fullName>
    </submittedName>
</protein>
<keyword evidence="2" id="KW-0378">Hydrolase</keyword>
<proteinExistence type="inferred from homology"/>
<comment type="similarity">
    <text evidence="4">Belongs to the metallo-dependent hydrolases superfamily. Phosphotriesterase family.</text>
</comment>
<evidence type="ECO:0000256" key="1">
    <source>
        <dbReference type="ARBA" id="ARBA00022723"/>
    </source>
</evidence>
<evidence type="ECO:0000313" key="6">
    <source>
        <dbReference type="Proteomes" id="UP000198683"/>
    </source>
</evidence>
<evidence type="ECO:0000313" key="5">
    <source>
        <dbReference type="EMBL" id="SDJ22666.1"/>
    </source>
</evidence>
<dbReference type="SUPFAM" id="SSF51556">
    <property type="entry name" value="Metallo-dependent hydrolases"/>
    <property type="match status" value="1"/>
</dbReference>
<evidence type="ECO:0000256" key="3">
    <source>
        <dbReference type="PIRSR" id="PIRSR601559-50"/>
    </source>
</evidence>
<dbReference type="Gene3D" id="3.20.20.140">
    <property type="entry name" value="Metal-dependent hydrolases"/>
    <property type="match status" value="1"/>
</dbReference>
<dbReference type="Pfam" id="PF02126">
    <property type="entry name" value="PTE"/>
    <property type="match status" value="1"/>
</dbReference>
<name>A0A1G8S0B8_9ACTN</name>
<dbReference type="STRING" id="683260.SAMN05421874_101127"/>
<feature type="modified residue" description="N6-carboxylysine" evidence="3 4">
    <location>
        <position position="147"/>
    </location>
</feature>
<accession>A0A1G8S0B8</accession>